<dbReference type="Proteomes" id="UP000019118">
    <property type="component" value="Unassembled WGS sequence"/>
</dbReference>
<evidence type="ECO:0000313" key="14">
    <source>
        <dbReference type="EMBL" id="ENN70356.1"/>
    </source>
</evidence>
<keyword evidence="8" id="KW-0677">Repeat</keyword>
<comment type="function">
    <text evidence="12">Mediates sugar transport across membranes.</text>
</comment>
<dbReference type="EnsemblMetazoa" id="XM_019916187.1">
    <property type="protein sequence ID" value="XP_019771746.1"/>
    <property type="gene ID" value="LOC109545469"/>
</dbReference>
<evidence type="ECO:0000256" key="4">
    <source>
        <dbReference type="ARBA" id="ARBA00022448"/>
    </source>
</evidence>
<comment type="similarity">
    <text evidence="3 12">Belongs to the SWEET sugar transporter family.</text>
</comment>
<evidence type="ECO:0000256" key="8">
    <source>
        <dbReference type="ARBA" id="ARBA00022737"/>
    </source>
</evidence>
<feature type="transmembrane region" description="Helical" evidence="12">
    <location>
        <begin position="102"/>
        <end position="120"/>
    </location>
</feature>
<accession>J3JW37</accession>
<feature type="transmembrane region" description="Helical" evidence="12">
    <location>
        <begin position="190"/>
        <end position="209"/>
    </location>
</feature>
<evidence type="ECO:0000256" key="12">
    <source>
        <dbReference type="RuleBase" id="RU910715"/>
    </source>
</evidence>
<proteinExistence type="evidence at transcript level"/>
<dbReference type="GO" id="GO:0000139">
    <property type="term" value="C:Golgi membrane"/>
    <property type="evidence" value="ECO:0007669"/>
    <property type="project" value="UniProtKB-SubCell"/>
</dbReference>
<evidence type="ECO:0000256" key="2">
    <source>
        <dbReference type="ARBA" id="ARBA00004653"/>
    </source>
</evidence>
<dbReference type="PANTHER" id="PTHR10791">
    <property type="entry name" value="RAG1-ACTIVATING PROTEIN 1"/>
    <property type="match status" value="1"/>
</dbReference>
<dbReference type="OMA" id="CFVCNDI"/>
<dbReference type="GO" id="GO:0051119">
    <property type="term" value="F:sugar transmembrane transporter activity"/>
    <property type="evidence" value="ECO:0007669"/>
    <property type="project" value="InterPro"/>
</dbReference>
<sequence>MEALSQSLQPYKELVGSVASYVTIAQFFSGAFVCKDIYKKGSTQGCSPMPFIGGVTIAILMLKYGLLVNDSAMITVNVAAIFLNSIYSLFFYKYAADKYEEVLKPVAYGVATLAVFLGYAQLENPENLEYRFGLVLTLLMLALIGAPLLDVKNMIANQDASSIPLPITLMGAIVTFLWLIYGIILLNVFMIIQNCIGFILCIVQLGLLFKYPGRISSSGGQSKKTEPAKKEQ</sequence>
<evidence type="ECO:0000256" key="10">
    <source>
        <dbReference type="ARBA" id="ARBA00023034"/>
    </source>
</evidence>
<feature type="transmembrane region" description="Helical" evidence="12">
    <location>
        <begin position="14"/>
        <end position="34"/>
    </location>
</feature>
<evidence type="ECO:0000256" key="9">
    <source>
        <dbReference type="ARBA" id="ARBA00022989"/>
    </source>
</evidence>
<dbReference type="PANTHER" id="PTHR10791:SF5">
    <property type="entry name" value="SUGAR TRANSPORTER SWEET"/>
    <property type="match status" value="1"/>
</dbReference>
<keyword evidence="6 12" id="KW-0762">Sugar transport</keyword>
<dbReference type="EMBL" id="KB741292">
    <property type="protein sequence ID" value="ENN70356.1"/>
    <property type="molecule type" value="Genomic_DNA"/>
</dbReference>
<reference evidence="13" key="1">
    <citation type="journal article" date="2012" name="Insect Biochem. Mol. Biol.">
        <title>Transcriptome and full-length cDNA resources for the mountain pine beetle, Dendroctonus ponderosae Hopkins, a major insect pest of pine forests.</title>
        <authorList>
            <person name="Keeling C.I."/>
            <person name="Henderson H."/>
            <person name="Li M."/>
            <person name="Yuen M."/>
            <person name="Clark E.L."/>
            <person name="Fraser J.D."/>
            <person name="Huber D.P."/>
            <person name="Liao N.Y."/>
            <person name="Roderick Docking T."/>
            <person name="Birol I."/>
            <person name="Chan S.K."/>
            <person name="Taylor G.A."/>
            <person name="Palmquist D."/>
            <person name="Jones S.J."/>
            <person name="Bohlmann J."/>
        </authorList>
    </citation>
    <scope>NUCLEOTIDE SEQUENCE</scope>
    <source>
        <tissue evidence="13">Midgut and adhering fatbody of emerged adults of both sexes 1</tissue>
    </source>
</reference>
<dbReference type="InterPro" id="IPR047664">
    <property type="entry name" value="SWEET"/>
</dbReference>
<dbReference type="EMBL" id="BT127455">
    <property type="protein sequence ID" value="AEE62417.1"/>
    <property type="molecule type" value="mRNA"/>
</dbReference>
<evidence type="ECO:0000256" key="11">
    <source>
        <dbReference type="ARBA" id="ARBA00023136"/>
    </source>
</evidence>
<feature type="transmembrane region" description="Helical" evidence="12">
    <location>
        <begin position="46"/>
        <end position="66"/>
    </location>
</feature>
<dbReference type="InterPro" id="IPR004316">
    <property type="entry name" value="SWEET_rpt"/>
</dbReference>
<evidence type="ECO:0000256" key="6">
    <source>
        <dbReference type="ARBA" id="ARBA00022597"/>
    </source>
</evidence>
<evidence type="ECO:0000313" key="13">
    <source>
        <dbReference type="EMBL" id="AEE62417.1"/>
    </source>
</evidence>
<keyword evidence="9 12" id="KW-1133">Transmembrane helix</keyword>
<dbReference type="HOGENOM" id="CLU_048643_3_3_1"/>
<dbReference type="Gene3D" id="1.20.1280.290">
    <property type="match status" value="2"/>
</dbReference>
<evidence type="ECO:0000256" key="3">
    <source>
        <dbReference type="ARBA" id="ARBA00007809"/>
    </source>
</evidence>
<evidence type="ECO:0000256" key="7">
    <source>
        <dbReference type="ARBA" id="ARBA00022692"/>
    </source>
</evidence>
<evidence type="ECO:0000313" key="16">
    <source>
        <dbReference type="Proteomes" id="UP000019118"/>
    </source>
</evidence>
<evidence type="ECO:0000313" key="15">
    <source>
        <dbReference type="EnsemblMetazoa" id="XP_019771746.1"/>
    </source>
</evidence>
<dbReference type="Pfam" id="PF03083">
    <property type="entry name" value="MtN3_slv"/>
    <property type="match status" value="2"/>
</dbReference>
<keyword evidence="11 12" id="KW-0472">Membrane</keyword>
<protein>
    <recommendedName>
        <fullName evidence="12">Sugar transporter SWEET</fullName>
    </recommendedName>
</protein>
<dbReference type="GO" id="GO:0005886">
    <property type="term" value="C:plasma membrane"/>
    <property type="evidence" value="ECO:0007669"/>
    <property type="project" value="UniProtKB-SubCell"/>
</dbReference>
<dbReference type="KEGG" id="dpa:109545469"/>
<name>J3JW37_DENPD</name>
<dbReference type="AlphaFoldDB" id="J3JW37"/>
<keyword evidence="5" id="KW-1003">Cell membrane</keyword>
<dbReference type="OrthoDB" id="409725at2759"/>
<feature type="transmembrane region" description="Helical" evidence="12">
    <location>
        <begin position="132"/>
        <end position="151"/>
    </location>
</feature>
<keyword evidence="7 12" id="KW-0812">Transmembrane</keyword>
<evidence type="ECO:0000256" key="1">
    <source>
        <dbReference type="ARBA" id="ARBA00004651"/>
    </source>
</evidence>
<comment type="subcellular location">
    <subcellularLocation>
        <location evidence="1 12">Cell membrane</location>
        <topology evidence="1 12">Multi-pass membrane protein</topology>
    </subcellularLocation>
    <subcellularLocation>
        <location evidence="2">Golgi apparatus membrane</location>
        <topology evidence="2">Multi-pass membrane protein</topology>
    </subcellularLocation>
</comment>
<feature type="transmembrane region" description="Helical" evidence="12">
    <location>
        <begin position="72"/>
        <end position="90"/>
    </location>
</feature>
<keyword evidence="4 12" id="KW-0813">Transport</keyword>
<gene>
    <name evidence="15" type="primary">109545469</name>
    <name evidence="14" type="ORF">YQE_12864</name>
</gene>
<organism evidence="13">
    <name type="scientific">Dendroctonus ponderosae</name>
    <name type="common">Mountain pine beetle</name>
    <dbReference type="NCBI Taxonomy" id="77166"/>
    <lineage>
        <taxon>Eukaryota</taxon>
        <taxon>Metazoa</taxon>
        <taxon>Ecdysozoa</taxon>
        <taxon>Arthropoda</taxon>
        <taxon>Hexapoda</taxon>
        <taxon>Insecta</taxon>
        <taxon>Pterygota</taxon>
        <taxon>Neoptera</taxon>
        <taxon>Endopterygota</taxon>
        <taxon>Coleoptera</taxon>
        <taxon>Polyphaga</taxon>
        <taxon>Cucujiformia</taxon>
        <taxon>Curculionidae</taxon>
        <taxon>Scolytinae</taxon>
        <taxon>Dendroctonus</taxon>
    </lineage>
</organism>
<evidence type="ECO:0000256" key="5">
    <source>
        <dbReference type="ARBA" id="ARBA00022475"/>
    </source>
</evidence>
<feature type="transmembrane region" description="Helical" evidence="12">
    <location>
        <begin position="163"/>
        <end position="184"/>
    </location>
</feature>
<keyword evidence="10" id="KW-0333">Golgi apparatus</keyword>
<dbReference type="EnsemblMetazoa" id="XM_019916188.1">
    <property type="protein sequence ID" value="XP_019771747.1"/>
    <property type="gene ID" value="LOC109545469"/>
</dbReference>
<keyword evidence="16" id="KW-1185">Reference proteome</keyword>
<dbReference type="FunFam" id="1.20.1280.290:FF:000004">
    <property type="entry name" value="Sugar transporter SWEET"/>
    <property type="match status" value="1"/>
</dbReference>
<reference evidence="14 16" key="2">
    <citation type="journal article" date="2013" name="Genome Biol.">
        <title>Draft genome of the mountain pine beetle, Dendroctonus ponderosae Hopkins, a major forest pest.</title>
        <authorList>
            <person name="Keeling C.I."/>
            <person name="Yuen M.M."/>
            <person name="Liao N.Y."/>
            <person name="Docking T.R."/>
            <person name="Chan S.K."/>
            <person name="Taylor G.A."/>
            <person name="Palmquist D.L."/>
            <person name="Jackman S.D."/>
            <person name="Nguyen A."/>
            <person name="Li M."/>
            <person name="Henderson H."/>
            <person name="Janes J.K."/>
            <person name="Zhao Y."/>
            <person name="Pandoh P."/>
            <person name="Moore R."/>
            <person name="Sperling F.A."/>
            <person name="Huber D.P."/>
            <person name="Birol I."/>
            <person name="Jones S.J."/>
            <person name="Bohlmann J."/>
        </authorList>
    </citation>
    <scope>NUCLEOTIDE SEQUENCE</scope>
</reference>
<reference evidence="15" key="3">
    <citation type="submission" date="2024-08" db="UniProtKB">
        <authorList>
            <consortium name="EnsemblMetazoa"/>
        </authorList>
    </citation>
    <scope>IDENTIFICATION</scope>
</reference>